<protein>
    <submittedName>
        <fullName evidence="2">Uncharacterized protein</fullName>
    </submittedName>
</protein>
<feature type="transmembrane region" description="Helical" evidence="1">
    <location>
        <begin position="85"/>
        <end position="103"/>
    </location>
</feature>
<feature type="transmembrane region" description="Helical" evidence="1">
    <location>
        <begin position="42"/>
        <end position="64"/>
    </location>
</feature>
<accession>A0A059FCZ5</accession>
<name>A0A059FCZ5_9PROT</name>
<dbReference type="AlphaFoldDB" id="A0A059FCZ5"/>
<reference evidence="2 3" key="1">
    <citation type="journal article" date="2014" name="Antonie Van Leeuwenhoek">
        <title>Hyphomonas beringensis sp. nov. and Hyphomonas chukchiensis sp. nov., isolated from surface seawater of the Bering Sea and Chukchi Sea.</title>
        <authorList>
            <person name="Li C."/>
            <person name="Lai Q."/>
            <person name="Li G."/>
            <person name="Dong C."/>
            <person name="Wang J."/>
            <person name="Liao Y."/>
            <person name="Shao Z."/>
        </authorList>
    </citation>
    <scope>NUCLEOTIDE SEQUENCE [LARGE SCALE GENOMIC DNA]</scope>
    <source>
        <strain evidence="2 3">VP2</strain>
    </source>
</reference>
<gene>
    <name evidence="2" type="ORF">HJA_08984</name>
</gene>
<dbReference type="PATRIC" id="fig|1280952.3.peg.1791"/>
<proteinExistence type="predicted"/>
<dbReference type="Proteomes" id="UP000024816">
    <property type="component" value="Unassembled WGS sequence"/>
</dbReference>
<keyword evidence="1" id="KW-0472">Membrane</keyword>
<dbReference type="OrthoDB" id="7629687at2"/>
<comment type="caution">
    <text evidence="2">The sequence shown here is derived from an EMBL/GenBank/DDBJ whole genome shotgun (WGS) entry which is preliminary data.</text>
</comment>
<dbReference type="STRING" id="1280952.HJA_08984"/>
<dbReference type="RefSeq" id="WP_051597540.1">
    <property type="nucleotide sequence ID" value="NZ_ARYJ01000005.1"/>
</dbReference>
<keyword evidence="3" id="KW-1185">Reference proteome</keyword>
<feature type="transmembrane region" description="Helical" evidence="1">
    <location>
        <begin position="109"/>
        <end position="127"/>
    </location>
</feature>
<feature type="transmembrane region" description="Helical" evidence="1">
    <location>
        <begin position="16"/>
        <end position="36"/>
    </location>
</feature>
<keyword evidence="1" id="KW-1133">Transmembrane helix</keyword>
<keyword evidence="1" id="KW-0812">Transmembrane</keyword>
<evidence type="ECO:0000313" key="2">
    <source>
        <dbReference type="EMBL" id="KCZ88490.1"/>
    </source>
</evidence>
<dbReference type="eggNOG" id="ENOG5032XVS">
    <property type="taxonomic scope" value="Bacteria"/>
</dbReference>
<evidence type="ECO:0000256" key="1">
    <source>
        <dbReference type="SAM" id="Phobius"/>
    </source>
</evidence>
<dbReference type="EMBL" id="ARYJ01000005">
    <property type="protein sequence ID" value="KCZ88490.1"/>
    <property type="molecule type" value="Genomic_DNA"/>
</dbReference>
<organism evidence="2 3">
    <name type="scientific">Hyphomonas jannaschiana VP2</name>
    <dbReference type="NCBI Taxonomy" id="1280952"/>
    <lineage>
        <taxon>Bacteria</taxon>
        <taxon>Pseudomonadati</taxon>
        <taxon>Pseudomonadota</taxon>
        <taxon>Alphaproteobacteria</taxon>
        <taxon>Hyphomonadales</taxon>
        <taxon>Hyphomonadaceae</taxon>
        <taxon>Hyphomonas</taxon>
    </lineage>
</organism>
<evidence type="ECO:0000313" key="3">
    <source>
        <dbReference type="Proteomes" id="UP000024816"/>
    </source>
</evidence>
<sequence length="135" mass="15357">MAQTRGFRTANRRYRFLFWPMMGIYVAVILAAKFFIDEESAPTWLNAAGAIAATLPILGTLYAIRRQTDETDEYTRMRYLKALRDAGLITCGVTFLFGFLQIFDVVGSLDVFWFGPIFFFAFGLARLPECLGRTV</sequence>